<dbReference type="InterPro" id="IPR019594">
    <property type="entry name" value="Glu/Gly-bd"/>
</dbReference>
<name>A0A4E0RST8_9HYME</name>
<feature type="transmembrane region" description="Helical" evidence="13">
    <location>
        <begin position="360"/>
        <end position="380"/>
    </location>
</feature>
<dbReference type="SUPFAM" id="SSF53850">
    <property type="entry name" value="Periplasmic binding protein-like II"/>
    <property type="match status" value="1"/>
</dbReference>
<dbReference type="AlphaFoldDB" id="A0A4E0RST8"/>
<evidence type="ECO:0000256" key="11">
    <source>
        <dbReference type="ARBA" id="ARBA00023286"/>
    </source>
</evidence>
<feature type="transmembrane region" description="Helical" evidence="13">
    <location>
        <begin position="598"/>
        <end position="622"/>
    </location>
</feature>
<dbReference type="Gene3D" id="1.10.287.70">
    <property type="match status" value="1"/>
</dbReference>
<evidence type="ECO:0000256" key="3">
    <source>
        <dbReference type="ARBA" id="ARBA00022448"/>
    </source>
</evidence>
<evidence type="ECO:0000256" key="1">
    <source>
        <dbReference type="ARBA" id="ARBA00004651"/>
    </source>
</evidence>
<dbReference type="Gene3D" id="3.40.190.10">
    <property type="entry name" value="Periplasmic binding protein-like II"/>
    <property type="match status" value="1"/>
</dbReference>
<evidence type="ECO:0000256" key="13">
    <source>
        <dbReference type="SAM" id="Phobius"/>
    </source>
</evidence>
<keyword evidence="14" id="KW-0732">Signal</keyword>
<evidence type="ECO:0000313" key="17">
    <source>
        <dbReference type="EMBL" id="THK33007.1"/>
    </source>
</evidence>
<organism evidence="17 18">
    <name type="scientific">Diachasma alloeum</name>
    <dbReference type="NCBI Taxonomy" id="454923"/>
    <lineage>
        <taxon>Eukaryota</taxon>
        <taxon>Metazoa</taxon>
        <taxon>Ecdysozoa</taxon>
        <taxon>Arthropoda</taxon>
        <taxon>Hexapoda</taxon>
        <taxon>Insecta</taxon>
        <taxon>Pterygota</taxon>
        <taxon>Neoptera</taxon>
        <taxon>Endopterygota</taxon>
        <taxon>Hymenoptera</taxon>
        <taxon>Apocrita</taxon>
        <taxon>Ichneumonoidea</taxon>
        <taxon>Braconidae</taxon>
        <taxon>Opiinae</taxon>
        <taxon>Diachasma</taxon>
    </lineage>
</organism>
<evidence type="ECO:0000256" key="2">
    <source>
        <dbReference type="ARBA" id="ARBA00008685"/>
    </source>
</evidence>
<dbReference type="PANTHER" id="PTHR42643:SF30">
    <property type="entry name" value="IONOTROPIC RECEPTOR 40A-RELATED"/>
    <property type="match status" value="1"/>
</dbReference>
<dbReference type="Pfam" id="PF10613">
    <property type="entry name" value="Lig_chan-Glu_bd"/>
    <property type="match status" value="1"/>
</dbReference>
<accession>A0A4E0RST8</accession>
<dbReference type="PANTHER" id="PTHR42643">
    <property type="entry name" value="IONOTROPIC RECEPTOR 20A-RELATED"/>
    <property type="match status" value="1"/>
</dbReference>
<keyword evidence="11" id="KW-1071">Ligand-gated ion channel</keyword>
<evidence type="ECO:0000256" key="14">
    <source>
        <dbReference type="SAM" id="SignalP"/>
    </source>
</evidence>
<protein>
    <submittedName>
        <fullName evidence="17">Ionotropic receptor 112</fullName>
    </submittedName>
</protein>
<dbReference type="Proteomes" id="UP000297026">
    <property type="component" value="Unassembled WGS sequence"/>
</dbReference>
<dbReference type="InterPro" id="IPR052192">
    <property type="entry name" value="Insect_Ionotropic_Sensory_Rcpt"/>
</dbReference>
<keyword evidence="18" id="KW-1185">Reference proteome</keyword>
<evidence type="ECO:0000256" key="4">
    <source>
        <dbReference type="ARBA" id="ARBA00022475"/>
    </source>
</evidence>
<comment type="similarity">
    <text evidence="2">Belongs to the glutamate-gated ion channel (TC 1.A.10.1) family.</text>
</comment>
<feature type="signal peptide" evidence="14">
    <location>
        <begin position="1"/>
        <end position="16"/>
    </location>
</feature>
<evidence type="ECO:0000256" key="12">
    <source>
        <dbReference type="ARBA" id="ARBA00023303"/>
    </source>
</evidence>
<dbReference type="InterPro" id="IPR001320">
    <property type="entry name" value="Iontro_rcpt_C"/>
</dbReference>
<evidence type="ECO:0000256" key="10">
    <source>
        <dbReference type="ARBA" id="ARBA00023180"/>
    </source>
</evidence>
<keyword evidence="4" id="KW-1003">Cell membrane</keyword>
<evidence type="ECO:0000259" key="15">
    <source>
        <dbReference type="Pfam" id="PF00060"/>
    </source>
</evidence>
<keyword evidence="3" id="KW-0813">Transport</keyword>
<feature type="chain" id="PRO_5020028189" evidence="14">
    <location>
        <begin position="17"/>
        <end position="660"/>
    </location>
</feature>
<keyword evidence="6 13" id="KW-1133">Transmembrane helix</keyword>
<evidence type="ECO:0000256" key="9">
    <source>
        <dbReference type="ARBA" id="ARBA00023170"/>
    </source>
</evidence>
<keyword evidence="10" id="KW-0325">Glycoprotein</keyword>
<dbReference type="GO" id="GO:0015276">
    <property type="term" value="F:ligand-gated monoatomic ion channel activity"/>
    <property type="evidence" value="ECO:0007669"/>
    <property type="project" value="InterPro"/>
</dbReference>
<comment type="subcellular location">
    <subcellularLocation>
        <location evidence="1">Cell membrane</location>
        <topology evidence="1">Multi-pass membrane protein</topology>
    </subcellularLocation>
</comment>
<keyword evidence="7" id="KW-0406">Ion transport</keyword>
<keyword evidence="5 13" id="KW-0812">Transmembrane</keyword>
<evidence type="ECO:0000256" key="8">
    <source>
        <dbReference type="ARBA" id="ARBA00023136"/>
    </source>
</evidence>
<gene>
    <name evidence="17" type="primary">Ir112</name>
    <name evidence="17" type="ORF">DALL_DALL000185</name>
</gene>
<evidence type="ECO:0000256" key="5">
    <source>
        <dbReference type="ARBA" id="ARBA00022692"/>
    </source>
</evidence>
<sequence length="660" mass="76053">MKCWIVLILCFTATQPFPLTNEKGKINYYGSLIDIFYHRYKPSGVIILSPEKDYSFESLTFWHAISNEMSKRGITTAIIDSQSFRDRFTFYTAQSVRPLVVILLGSMEDIYTFGKITMNLYMSDIAWLVLFSGDSDENACSFCHNPFGNLLNLKFNSEVAIACCDSTIIKEWWSIGNNHTRVGQLGRWIDQNRGIQWFSSEALLQRRRSLEGRAFRVCIVKGSNDAWEKDGHFHGPLGKLLEALSEFLNFTISTVIIEDNQGYWDSDISRWTGVIGRLVRGEADIGLAPFMMTAERLKVIDFTVPIYDGFSQLYIKKPDTIVLHWNAYFQVPTISRYFSPTVICLLSQLIIYLQAFHVNIWVVIIGSILIMPLFLTLIIYRKPLFFVPLIFENYLSVWGIYCQQGLPVFPAETPSKILCISIFLSALIVSATYSASLTSFLAVSSSYLPFHTMEEFVEVGTYKLTSIKDSSEYLMFKSSNDTVMQKMWSLMKPKESLPANEEQGFYQVCNEKVAFHLTTGYRKEYLNTATTCKITAIETTRIQGSPLVMPFRSEFTAFFNYYIQRYKHSGLVSRWIEHYHVEQELPRAIYPSVRLEGVIPLLAALAGGFIIALIIFLTERILHRRRDKLRHKKIGKLQLITFQRKQFPRATFHKNLGFRY</sequence>
<feature type="domain" description="Ionotropic glutamate receptor C-terminal" evidence="15">
    <location>
        <begin position="358"/>
        <end position="458"/>
    </location>
</feature>
<evidence type="ECO:0000313" key="18">
    <source>
        <dbReference type="Proteomes" id="UP000297026"/>
    </source>
</evidence>
<keyword evidence="8 13" id="KW-0472">Membrane</keyword>
<evidence type="ECO:0000256" key="7">
    <source>
        <dbReference type="ARBA" id="ARBA00023065"/>
    </source>
</evidence>
<keyword evidence="12" id="KW-0407">Ion channel</keyword>
<dbReference type="EMBL" id="ML158611">
    <property type="protein sequence ID" value="THK33007.1"/>
    <property type="molecule type" value="Genomic_DNA"/>
</dbReference>
<feature type="transmembrane region" description="Helical" evidence="13">
    <location>
        <begin position="418"/>
        <end position="443"/>
    </location>
</feature>
<dbReference type="OrthoDB" id="6117597at2759"/>
<feature type="domain" description="Ionotropic glutamate receptor L-glutamate and glycine-binding" evidence="16">
    <location>
        <begin position="226"/>
        <end position="313"/>
    </location>
</feature>
<dbReference type="GO" id="GO:0005886">
    <property type="term" value="C:plasma membrane"/>
    <property type="evidence" value="ECO:0007669"/>
    <property type="project" value="UniProtKB-SubCell"/>
</dbReference>
<proteinExistence type="inferred from homology"/>
<evidence type="ECO:0000256" key="6">
    <source>
        <dbReference type="ARBA" id="ARBA00022989"/>
    </source>
</evidence>
<evidence type="ECO:0000259" key="16">
    <source>
        <dbReference type="Pfam" id="PF10613"/>
    </source>
</evidence>
<dbReference type="Pfam" id="PF00060">
    <property type="entry name" value="Lig_chan"/>
    <property type="match status" value="1"/>
</dbReference>
<dbReference type="GO" id="GO:0050906">
    <property type="term" value="P:detection of stimulus involved in sensory perception"/>
    <property type="evidence" value="ECO:0007669"/>
    <property type="project" value="UniProtKB-ARBA"/>
</dbReference>
<keyword evidence="9 17" id="KW-0675">Receptor</keyword>
<reference evidence="17" key="1">
    <citation type="submission" date="2019-02" db="EMBL/GenBank/DDBJ databases">
        <title>Genome of the parasitoid wasp Diachasma alloeum, an emerging model for ecological speciation and transitions to asexual reproduction.</title>
        <authorList>
            <person name="Robertson H.M."/>
            <person name="Walden K.K."/>
            <person name="Tvedte E.S."/>
            <person name="Hood G.R."/>
            <person name="Feder J.L."/>
            <person name="Forbes A.A."/>
            <person name="Logsdon J.M."/>
            <person name="Mcelroy K.E."/>
        </authorList>
    </citation>
    <scope>NUCLEOTIDE SEQUENCE [LARGE SCALE GENOMIC DNA]</scope>
    <source>
        <strain evidence="17">Michigan</strain>
    </source>
</reference>